<accession>A0A183HCG6</accession>
<reference evidence="1 2" key="2">
    <citation type="submission" date="2018-11" db="EMBL/GenBank/DDBJ databases">
        <authorList>
            <consortium name="Pathogen Informatics"/>
        </authorList>
    </citation>
    <scope>NUCLEOTIDE SEQUENCE [LARGE SCALE GENOMIC DNA]</scope>
</reference>
<name>A0A183HCG6_9BILA</name>
<sequence>MNGMCREKRAVVCVRTSSTVFLRASASTLPLRVCCKLTSLSCQDIYVANLFPKRRDQLFVSNPYRGERDLIEKRRIVSNDPGVELKQLGEKLCRLISHSSVASSLPSLKTESSVYPSYILHLSCIMNLINQRTHDELKAAVEVKS</sequence>
<reference evidence="3" key="1">
    <citation type="submission" date="2016-06" db="UniProtKB">
        <authorList>
            <consortium name="WormBaseParasite"/>
        </authorList>
    </citation>
    <scope>IDENTIFICATION</scope>
</reference>
<organism evidence="3">
    <name type="scientific">Onchocerca flexuosa</name>
    <dbReference type="NCBI Taxonomy" id="387005"/>
    <lineage>
        <taxon>Eukaryota</taxon>
        <taxon>Metazoa</taxon>
        <taxon>Ecdysozoa</taxon>
        <taxon>Nematoda</taxon>
        <taxon>Chromadorea</taxon>
        <taxon>Rhabditida</taxon>
        <taxon>Spirurina</taxon>
        <taxon>Spiruromorpha</taxon>
        <taxon>Filarioidea</taxon>
        <taxon>Onchocercidae</taxon>
        <taxon>Onchocerca</taxon>
    </lineage>
</organism>
<proteinExistence type="predicted"/>
<dbReference type="Proteomes" id="UP000267606">
    <property type="component" value="Unassembled WGS sequence"/>
</dbReference>
<dbReference type="STRING" id="387005.A0A183HCG6"/>
<dbReference type="WBParaSite" id="OFLC_0000517701-mRNA-1">
    <property type="protein sequence ID" value="OFLC_0000517701-mRNA-1"/>
    <property type="gene ID" value="OFLC_0000517701"/>
</dbReference>
<dbReference type="AlphaFoldDB" id="A0A183HCG6"/>
<evidence type="ECO:0000313" key="3">
    <source>
        <dbReference type="WBParaSite" id="OFLC_0000517701-mRNA-1"/>
    </source>
</evidence>
<dbReference type="EMBL" id="UZAJ01004308">
    <property type="protein sequence ID" value="VDO42285.1"/>
    <property type="molecule type" value="Genomic_DNA"/>
</dbReference>
<protein>
    <submittedName>
        <fullName evidence="1 3">Uncharacterized protein</fullName>
    </submittedName>
</protein>
<evidence type="ECO:0000313" key="1">
    <source>
        <dbReference type="EMBL" id="VDO42285.1"/>
    </source>
</evidence>
<gene>
    <name evidence="1" type="ORF">OFLC_LOCUS5178</name>
</gene>
<evidence type="ECO:0000313" key="2">
    <source>
        <dbReference type="Proteomes" id="UP000267606"/>
    </source>
</evidence>
<keyword evidence="2" id="KW-1185">Reference proteome</keyword>